<dbReference type="RefSeq" id="WP_183374512.1">
    <property type="nucleotide sequence ID" value="NZ_CBCSFZ010000032.1"/>
</dbReference>
<evidence type="ECO:0000313" key="2">
    <source>
        <dbReference type="EMBL" id="MBB3022454.1"/>
    </source>
</evidence>
<keyword evidence="2" id="KW-0489">Methyltransferase</keyword>
<keyword evidence="1" id="KW-1133">Transmembrane helix</keyword>
<accession>A0A839QQ48</accession>
<sequence length="163" mass="16397">MPLLLTVALLAAHLPFAAALTVFDVREHRLPNRLVLWQSTCVAAVSLVAAALLPAVRAALPASILVAFVLGGGAVCLALLVPSALGMGDAKVVFATALVTCLLGGAVIVSALLWFCAASAVGAVVALVRSRGDFSSRFAFGPVILSVPYGGLLVAALLAGTLP</sequence>
<keyword evidence="2" id="KW-0808">Transferase</keyword>
<dbReference type="GO" id="GO:0008168">
    <property type="term" value="F:methyltransferase activity"/>
    <property type="evidence" value="ECO:0007669"/>
    <property type="project" value="UniProtKB-KW"/>
</dbReference>
<feature type="transmembrane region" description="Helical" evidence="1">
    <location>
        <begin position="93"/>
        <end position="126"/>
    </location>
</feature>
<protein>
    <submittedName>
        <fullName evidence="2">Leader peptidase (Prepilin peptidase)/N-methyltransferase</fullName>
        <ecNumber evidence="2">2.1.1.-</ecNumber>
        <ecNumber evidence="2">3.4.23.43</ecNumber>
    </submittedName>
</protein>
<proteinExistence type="predicted"/>
<keyword evidence="1" id="KW-0812">Transmembrane</keyword>
<dbReference type="GO" id="GO:0032259">
    <property type="term" value="P:methylation"/>
    <property type="evidence" value="ECO:0007669"/>
    <property type="project" value="UniProtKB-KW"/>
</dbReference>
<feature type="transmembrane region" description="Helical" evidence="1">
    <location>
        <begin position="35"/>
        <end position="53"/>
    </location>
</feature>
<evidence type="ECO:0000256" key="1">
    <source>
        <dbReference type="SAM" id="Phobius"/>
    </source>
</evidence>
<feature type="transmembrane region" description="Helical" evidence="1">
    <location>
        <begin position="60"/>
        <end position="81"/>
    </location>
</feature>
<keyword evidence="3" id="KW-1185">Reference proteome</keyword>
<dbReference type="Proteomes" id="UP000568050">
    <property type="component" value="Unassembled WGS sequence"/>
</dbReference>
<dbReference type="EMBL" id="JACHWP010000001">
    <property type="protein sequence ID" value="MBB3022454.1"/>
    <property type="molecule type" value="Genomic_DNA"/>
</dbReference>
<keyword evidence="2" id="KW-0378">Hydrolase</keyword>
<evidence type="ECO:0000313" key="3">
    <source>
        <dbReference type="Proteomes" id="UP000568050"/>
    </source>
</evidence>
<organism evidence="2 3">
    <name type="scientific">Helcobacillus massiliensis</name>
    <dbReference type="NCBI Taxonomy" id="521392"/>
    <lineage>
        <taxon>Bacteria</taxon>
        <taxon>Bacillati</taxon>
        <taxon>Actinomycetota</taxon>
        <taxon>Actinomycetes</taxon>
        <taxon>Micrococcales</taxon>
        <taxon>Dermabacteraceae</taxon>
        <taxon>Helcobacillus</taxon>
    </lineage>
</organism>
<name>A0A839QQ48_9MICO</name>
<gene>
    <name evidence="2" type="ORF">FHX50_000702</name>
</gene>
<dbReference type="EC" id="3.4.23.43" evidence="2"/>
<keyword evidence="1" id="KW-0472">Membrane</keyword>
<comment type="caution">
    <text evidence="2">The sequence shown here is derived from an EMBL/GenBank/DDBJ whole genome shotgun (WGS) entry which is preliminary data.</text>
</comment>
<reference evidence="2 3" key="1">
    <citation type="submission" date="2020-08" db="EMBL/GenBank/DDBJ databases">
        <title>Sequencing the genomes of 1000 actinobacteria strains.</title>
        <authorList>
            <person name="Klenk H.-P."/>
        </authorList>
    </citation>
    <scope>NUCLEOTIDE SEQUENCE [LARGE SCALE GENOMIC DNA]</scope>
    <source>
        <strain evidence="2 3">DSM 23040</strain>
    </source>
</reference>
<dbReference type="EC" id="2.1.1.-" evidence="2"/>
<dbReference type="AlphaFoldDB" id="A0A839QQ48"/>
<dbReference type="GO" id="GO:0004190">
    <property type="term" value="F:aspartic-type endopeptidase activity"/>
    <property type="evidence" value="ECO:0007669"/>
    <property type="project" value="UniProtKB-EC"/>
</dbReference>
<feature type="transmembrane region" description="Helical" evidence="1">
    <location>
        <begin position="138"/>
        <end position="159"/>
    </location>
</feature>